<dbReference type="GO" id="GO:0016757">
    <property type="term" value="F:glycosyltransferase activity"/>
    <property type="evidence" value="ECO:0007669"/>
    <property type="project" value="UniProtKB-KW"/>
</dbReference>
<sequence length="483" mass="55598">MNFFVNKAIGYSNSGVEHAQFYRAQCFREKKIPFKFIFTDLLPQLHKHMGLWSLPEREVIGLYDFFLSDNPDEYAHSGLKQTNDYTTDSLWDLTNTQRLIRHQTTGEYTETILRSKKYSETKKVYLVSDDRILLKNGLHEIMWHYRTSDARDKVATNIHVNNFRGKNYVFPTKEALIDFFFIEMQNIFQQNVYFLDRGTESEESLVKLKQLGLSLKIIDIVHAEHLVTYQNGHPLWNNYYQYMFNHLDTIDFVVTSTKLQAEAIIKQLSQLGRVVADKVLAIPVGGVNNLQQPKHWQGGQANFVTASRLHSEKNILQIIQAIKQICEDGLDATLAIYGSGNEESRIRELIDTLALQDRVQLKGLSQNVVHEFQKYDAFVSASYSEGFGLTYIEAIENSLPIATYANLYGAKELVIDGFNGYLASFDGNLLQESQNVIHLANAMKQIFTDKHYDYLSKGAYQQAQKYQSAYIADQWAKLIEVLE</sequence>
<dbReference type="InterPro" id="IPR001296">
    <property type="entry name" value="Glyco_trans_1"/>
</dbReference>
<dbReference type="EMBL" id="SDGY01000005">
    <property type="protein sequence ID" value="TYC46334.1"/>
    <property type="molecule type" value="Genomic_DNA"/>
</dbReference>
<keyword evidence="2 4" id="KW-0808">Transferase</keyword>
<evidence type="ECO:0000259" key="3">
    <source>
        <dbReference type="Pfam" id="PF00534"/>
    </source>
</evidence>
<proteinExistence type="predicted"/>
<feature type="domain" description="Glycosyl transferase family 1" evidence="3">
    <location>
        <begin position="292"/>
        <end position="461"/>
    </location>
</feature>
<organism evidence="4 5">
    <name type="scientific">Leuconostoc litchii</name>
    <dbReference type="NCBI Taxonomy" id="1981069"/>
    <lineage>
        <taxon>Bacteria</taxon>
        <taxon>Bacillati</taxon>
        <taxon>Bacillota</taxon>
        <taxon>Bacilli</taxon>
        <taxon>Lactobacillales</taxon>
        <taxon>Lactobacillaceae</taxon>
        <taxon>Leuconostoc</taxon>
    </lineage>
</organism>
<reference evidence="4 5" key="1">
    <citation type="submission" date="2019-01" db="EMBL/GenBank/DDBJ databases">
        <title>Leuconostoc litchii sp. nov., a novel lactic acid bacterium isolated from lychee.</title>
        <authorList>
            <person name="Wang L.-T."/>
        </authorList>
    </citation>
    <scope>NUCLEOTIDE SEQUENCE [LARGE SCALE GENOMIC DNA]</scope>
    <source>
        <strain evidence="4 5">MB7</strain>
    </source>
</reference>
<dbReference type="Gene3D" id="3.40.50.2000">
    <property type="entry name" value="Glycogen Phosphorylase B"/>
    <property type="match status" value="3"/>
</dbReference>
<dbReference type="PANTHER" id="PTHR12526:SF629">
    <property type="entry name" value="TEICHURONIC ACID BIOSYNTHESIS GLYCOSYLTRANSFERASE TUAH-RELATED"/>
    <property type="match status" value="1"/>
</dbReference>
<dbReference type="PANTHER" id="PTHR12526">
    <property type="entry name" value="GLYCOSYLTRANSFERASE"/>
    <property type="match status" value="1"/>
</dbReference>
<dbReference type="AlphaFoldDB" id="A0A6P2CN69"/>
<dbReference type="SUPFAM" id="SSF53756">
    <property type="entry name" value="UDP-Glycosyltransferase/glycogen phosphorylase"/>
    <property type="match status" value="1"/>
</dbReference>
<evidence type="ECO:0000313" key="4">
    <source>
        <dbReference type="EMBL" id="TYC46334.1"/>
    </source>
</evidence>
<accession>A0A6P2CN69</accession>
<keyword evidence="5" id="KW-1185">Reference proteome</keyword>
<dbReference type="OrthoDB" id="9765175at2"/>
<gene>
    <name evidence="4" type="ORF">ESZ47_07620</name>
</gene>
<name>A0A6P2CN69_9LACO</name>
<protein>
    <submittedName>
        <fullName evidence="4">Glycosyltransferase</fullName>
    </submittedName>
</protein>
<evidence type="ECO:0000256" key="2">
    <source>
        <dbReference type="ARBA" id="ARBA00022679"/>
    </source>
</evidence>
<dbReference type="Proteomes" id="UP000442244">
    <property type="component" value="Unassembled WGS sequence"/>
</dbReference>
<evidence type="ECO:0000256" key="1">
    <source>
        <dbReference type="ARBA" id="ARBA00022676"/>
    </source>
</evidence>
<keyword evidence="1" id="KW-0328">Glycosyltransferase</keyword>
<dbReference type="Pfam" id="PF00534">
    <property type="entry name" value="Glycos_transf_1"/>
    <property type="match status" value="1"/>
</dbReference>
<evidence type="ECO:0000313" key="5">
    <source>
        <dbReference type="Proteomes" id="UP000442244"/>
    </source>
</evidence>
<dbReference type="RefSeq" id="WP_148606262.1">
    <property type="nucleotide sequence ID" value="NZ_SDGY01000005.1"/>
</dbReference>
<comment type="caution">
    <text evidence="4">The sequence shown here is derived from an EMBL/GenBank/DDBJ whole genome shotgun (WGS) entry which is preliminary data.</text>
</comment>